<dbReference type="EMBL" id="BMQN01000003">
    <property type="protein sequence ID" value="GGR92697.1"/>
    <property type="molecule type" value="Genomic_DNA"/>
</dbReference>
<protein>
    <submittedName>
        <fullName evidence="1">Uncharacterized protein</fullName>
    </submittedName>
</protein>
<gene>
    <name evidence="1" type="ORF">GCM10008960_19580</name>
</gene>
<evidence type="ECO:0000313" key="2">
    <source>
        <dbReference type="Proteomes" id="UP000644548"/>
    </source>
</evidence>
<dbReference type="RefSeq" id="WP_189072987.1">
    <property type="nucleotide sequence ID" value="NZ_BMQN01000003.1"/>
</dbReference>
<proteinExistence type="predicted"/>
<reference evidence="2" key="1">
    <citation type="journal article" date="2019" name="Int. J. Syst. Evol. Microbiol.">
        <title>The Global Catalogue of Microorganisms (GCM) 10K type strain sequencing project: providing services to taxonomists for standard genome sequencing and annotation.</title>
        <authorList>
            <consortium name="The Broad Institute Genomics Platform"/>
            <consortium name="The Broad Institute Genome Sequencing Center for Infectious Disease"/>
            <person name="Wu L."/>
            <person name="Ma J."/>
        </authorList>
    </citation>
    <scope>NUCLEOTIDE SEQUENCE [LARGE SCALE GENOMIC DNA]</scope>
    <source>
        <strain evidence="2">JCM 31405</strain>
    </source>
</reference>
<name>A0ABQ2S6Y0_9DEIO</name>
<dbReference type="Proteomes" id="UP000644548">
    <property type="component" value="Unassembled WGS sequence"/>
</dbReference>
<evidence type="ECO:0000313" key="1">
    <source>
        <dbReference type="EMBL" id="GGR92697.1"/>
    </source>
</evidence>
<comment type="caution">
    <text evidence="1">The sequence shown here is derived from an EMBL/GenBank/DDBJ whole genome shotgun (WGS) entry which is preliminary data.</text>
</comment>
<organism evidence="1 2">
    <name type="scientific">Deinococcus sedimenti</name>
    <dbReference type="NCBI Taxonomy" id="1867090"/>
    <lineage>
        <taxon>Bacteria</taxon>
        <taxon>Thermotogati</taxon>
        <taxon>Deinococcota</taxon>
        <taxon>Deinococci</taxon>
        <taxon>Deinococcales</taxon>
        <taxon>Deinococcaceae</taxon>
        <taxon>Deinococcus</taxon>
    </lineage>
</organism>
<sequence length="95" mass="10897">MRVVNTGRWPVRVDWDCFVVRLRVLDTRGRDVTVRRDDEACAGSPEVILWPGEVRRAEPFLPVLDGLPAGRYRLRAELDVAGLQDAREATLDWRP</sequence>
<accession>A0ABQ2S6Y0</accession>
<keyword evidence="2" id="KW-1185">Reference proteome</keyword>